<organism evidence="2 3">
    <name type="scientific">Haloferax elongans ATCC BAA-1513</name>
    <dbReference type="NCBI Taxonomy" id="1230453"/>
    <lineage>
        <taxon>Archaea</taxon>
        <taxon>Methanobacteriati</taxon>
        <taxon>Methanobacteriota</taxon>
        <taxon>Stenosarchaea group</taxon>
        <taxon>Halobacteria</taxon>
        <taxon>Halobacteriales</taxon>
        <taxon>Haloferacaceae</taxon>
        <taxon>Haloferax</taxon>
    </lineage>
</organism>
<name>M0HW99_HALEO</name>
<reference evidence="2 3" key="1">
    <citation type="journal article" date="2014" name="PLoS Genet.">
        <title>Phylogenetically driven sequencing of extremely halophilic archaea reveals strategies for static and dynamic osmo-response.</title>
        <authorList>
            <person name="Becker E.A."/>
            <person name="Seitzer P.M."/>
            <person name="Tritt A."/>
            <person name="Larsen D."/>
            <person name="Krusor M."/>
            <person name="Yao A.I."/>
            <person name="Wu D."/>
            <person name="Madern D."/>
            <person name="Eisen J.A."/>
            <person name="Darling A.E."/>
            <person name="Facciotti M.T."/>
        </authorList>
    </citation>
    <scope>NUCLEOTIDE SEQUENCE [LARGE SCALE GENOMIC DNA]</scope>
    <source>
        <strain evidence="2 3">ATCC BAA-1513</strain>
    </source>
</reference>
<feature type="region of interest" description="Disordered" evidence="1">
    <location>
        <begin position="1"/>
        <end position="27"/>
    </location>
</feature>
<dbReference type="EMBL" id="AOLK01000005">
    <property type="protein sequence ID" value="ELZ88791.1"/>
    <property type="molecule type" value="Genomic_DNA"/>
</dbReference>
<evidence type="ECO:0000313" key="2">
    <source>
        <dbReference type="EMBL" id="ELZ88791.1"/>
    </source>
</evidence>
<protein>
    <submittedName>
        <fullName evidence="2">Uncharacterized protein</fullName>
    </submittedName>
</protein>
<dbReference type="STRING" id="1230453.C453_00970"/>
<evidence type="ECO:0000313" key="3">
    <source>
        <dbReference type="Proteomes" id="UP000011612"/>
    </source>
</evidence>
<comment type="caution">
    <text evidence="2">The sequence shown here is derived from an EMBL/GenBank/DDBJ whole genome shotgun (WGS) entry which is preliminary data.</text>
</comment>
<evidence type="ECO:0000256" key="1">
    <source>
        <dbReference type="SAM" id="MobiDB-lite"/>
    </source>
</evidence>
<proteinExistence type="predicted"/>
<sequence length="230" mass="26317">MHPKVPGEERSVTRLSDFVPKPASGHELSRPIYQSNRVTPVTDDKLEYDDRNALSHVLVSRMRYHATDRLFNPMVVEATYYFPAGEVEEYDHAVGTLYDAVRQDSLPARVLNYELSGGPRHVDQQENGERLMTVDGDVTITADWPVIRIRSTPVGVVKLSVEMYPERDSHMRVFNHYDNEIVQRTTDCHPNDIRLLEQDSGTKFSLTTDSECPSIAFPPKNMKLNHFRVC</sequence>
<accession>M0HW99</accession>
<keyword evidence="3" id="KW-1185">Reference proteome</keyword>
<gene>
    <name evidence="2" type="ORF">C453_00970</name>
</gene>
<dbReference type="AlphaFoldDB" id="M0HW99"/>
<feature type="compositionally biased region" description="Basic and acidic residues" evidence="1">
    <location>
        <begin position="1"/>
        <end position="12"/>
    </location>
</feature>
<dbReference type="Proteomes" id="UP000011612">
    <property type="component" value="Unassembled WGS sequence"/>
</dbReference>